<organism evidence="3 4">
    <name type="scientific">Xanthomarina spongicola</name>
    <dbReference type="NCBI Taxonomy" id="570520"/>
    <lineage>
        <taxon>Bacteria</taxon>
        <taxon>Pseudomonadati</taxon>
        <taxon>Bacteroidota</taxon>
        <taxon>Flavobacteriia</taxon>
        <taxon>Flavobacteriales</taxon>
        <taxon>Flavobacteriaceae</taxon>
        <taxon>Xanthomarina</taxon>
    </lineage>
</organism>
<keyword evidence="4" id="KW-1185">Reference proteome</keyword>
<comment type="caution">
    <text evidence="3">The sequence shown here is derived from an EMBL/GenBank/DDBJ whole genome shotgun (WGS) entry which is preliminary data.</text>
</comment>
<evidence type="ECO:0000313" key="4">
    <source>
        <dbReference type="Proteomes" id="UP000245430"/>
    </source>
</evidence>
<dbReference type="Pfam" id="PF14129">
    <property type="entry name" value="DUF4296"/>
    <property type="match status" value="1"/>
</dbReference>
<accession>A0A316DN20</accession>
<evidence type="ECO:0000313" key="3">
    <source>
        <dbReference type="EMBL" id="PWK18972.1"/>
    </source>
</evidence>
<dbReference type="OrthoDB" id="1525222at2"/>
<sequence>MKNILIYILLIGFLISCSGIKKPKKPENLISKEEMVNILIDMSLLSSAKGINKSIIENNGIVPESYIYTKHQIDSLQFIESNEYYTYNLNEYQDIIKRVTDSLIKLREEYSTLAEKENQEKKKMDSIKRSKRKNKGFLLEDIEPVKSEN</sequence>
<keyword evidence="1" id="KW-0175">Coiled coil</keyword>
<feature type="coiled-coil region" evidence="1">
    <location>
        <begin position="89"/>
        <end position="123"/>
    </location>
</feature>
<gene>
    <name evidence="3" type="ORF">LX78_01447</name>
</gene>
<dbReference type="InterPro" id="IPR025381">
    <property type="entry name" value="DUF4296"/>
</dbReference>
<feature type="domain" description="DUF4296" evidence="2">
    <location>
        <begin position="26"/>
        <end position="107"/>
    </location>
</feature>
<name>A0A316DN20_9FLAO</name>
<proteinExistence type="predicted"/>
<dbReference type="RefSeq" id="WP_109681985.1">
    <property type="nucleotide sequence ID" value="NZ_QGGP01000003.1"/>
</dbReference>
<reference evidence="3 4" key="1">
    <citation type="submission" date="2018-05" db="EMBL/GenBank/DDBJ databases">
        <title>Genomic Encyclopedia of Archaeal and Bacterial Type Strains, Phase II (KMG-II): from individual species to whole genera.</title>
        <authorList>
            <person name="Goeker M."/>
        </authorList>
    </citation>
    <scope>NUCLEOTIDE SEQUENCE [LARGE SCALE GENOMIC DNA]</scope>
    <source>
        <strain evidence="3 4">DSM 22637</strain>
    </source>
</reference>
<evidence type="ECO:0000259" key="2">
    <source>
        <dbReference type="Pfam" id="PF14129"/>
    </source>
</evidence>
<evidence type="ECO:0000256" key="1">
    <source>
        <dbReference type="SAM" id="Coils"/>
    </source>
</evidence>
<protein>
    <submittedName>
        <fullName evidence="3">Uncharacterized protein DUF4296</fullName>
    </submittedName>
</protein>
<dbReference type="AlphaFoldDB" id="A0A316DN20"/>
<dbReference type="PROSITE" id="PS51257">
    <property type="entry name" value="PROKAR_LIPOPROTEIN"/>
    <property type="match status" value="1"/>
</dbReference>
<dbReference type="Proteomes" id="UP000245430">
    <property type="component" value="Unassembled WGS sequence"/>
</dbReference>
<dbReference type="EMBL" id="QGGP01000003">
    <property type="protein sequence ID" value="PWK18972.1"/>
    <property type="molecule type" value="Genomic_DNA"/>
</dbReference>